<organism evidence="1 2">
    <name type="scientific">Ruixingdingia sedimenti</name>
    <dbReference type="NCBI Taxonomy" id="3073604"/>
    <lineage>
        <taxon>Bacteria</taxon>
        <taxon>Pseudomonadati</taxon>
        <taxon>Pseudomonadota</taxon>
        <taxon>Alphaproteobacteria</taxon>
        <taxon>Rhodobacterales</taxon>
        <taxon>Paracoccaceae</taxon>
        <taxon>Ruixingdingia</taxon>
    </lineage>
</organism>
<comment type="caution">
    <text evidence="1">The sequence shown here is derived from an EMBL/GenBank/DDBJ whole genome shotgun (WGS) entry which is preliminary data.</text>
</comment>
<protein>
    <recommendedName>
        <fullName evidence="3">Major tail protein</fullName>
    </recommendedName>
</protein>
<evidence type="ECO:0000313" key="2">
    <source>
        <dbReference type="Proteomes" id="UP001247754"/>
    </source>
</evidence>
<reference evidence="1 2" key="1">
    <citation type="submission" date="2023-09" db="EMBL/GenBank/DDBJ databases">
        <title>Xinfangfangia sedmenti sp. nov., isolated the sedment.</title>
        <authorList>
            <person name="Xu L."/>
        </authorList>
    </citation>
    <scope>NUCLEOTIDE SEQUENCE [LARGE SCALE GENOMIC DNA]</scope>
    <source>
        <strain evidence="1 2">LG-4</strain>
    </source>
</reference>
<evidence type="ECO:0008006" key="3">
    <source>
        <dbReference type="Google" id="ProtNLM"/>
    </source>
</evidence>
<proteinExistence type="predicted"/>
<dbReference type="EMBL" id="JAVKPH010000037">
    <property type="protein sequence ID" value="MDR5654878.1"/>
    <property type="molecule type" value="Genomic_DNA"/>
</dbReference>
<sequence length="248" mass="26127">MSKLPSKTPITIPAGEIFWLPDGALRPYSLGHAKKFGWTPTVSALPIETSTTGVKTKIGEVEDSVEIAVSLTLQEMRPDILAMAMAGTERVYTQTAVVNQTITATGVKAGEIISLGVLDATVSLVEVGGVSTEDGAGYTLLGAAGHVIARVDGDYEITYSAPAILASAERAAITLMNNTGLEGVFTVIQKNPQGKRYMLKNFRATLKPSSEIPLHTDGSALAEIELNGSGVYNEALPLTPWGELVELA</sequence>
<evidence type="ECO:0000313" key="1">
    <source>
        <dbReference type="EMBL" id="MDR5654878.1"/>
    </source>
</evidence>
<gene>
    <name evidence="1" type="ORF">RGD00_19890</name>
</gene>
<accession>A0ABU1FE79</accession>
<dbReference type="RefSeq" id="WP_310459021.1">
    <property type="nucleotide sequence ID" value="NZ_JAVKPH010000037.1"/>
</dbReference>
<name>A0ABU1FE79_9RHOB</name>
<keyword evidence="2" id="KW-1185">Reference proteome</keyword>
<dbReference type="Proteomes" id="UP001247754">
    <property type="component" value="Unassembled WGS sequence"/>
</dbReference>